<proteinExistence type="predicted"/>
<dbReference type="Pfam" id="PF01551">
    <property type="entry name" value="Peptidase_M23"/>
    <property type="match status" value="1"/>
</dbReference>
<keyword evidence="2" id="KW-1133">Transmembrane helix</keyword>
<dbReference type="PANTHER" id="PTHR21666:SF291">
    <property type="entry name" value="STAGE II SPORULATION PROTEIN Q"/>
    <property type="match status" value="1"/>
</dbReference>
<dbReference type="PANTHER" id="PTHR21666">
    <property type="entry name" value="PEPTIDASE-RELATED"/>
    <property type="match status" value="1"/>
</dbReference>
<feature type="region of interest" description="Disordered" evidence="1">
    <location>
        <begin position="232"/>
        <end position="276"/>
    </location>
</feature>
<evidence type="ECO:0000259" key="3">
    <source>
        <dbReference type="Pfam" id="PF01551"/>
    </source>
</evidence>
<dbReference type="InterPro" id="IPR050570">
    <property type="entry name" value="Cell_wall_metabolism_enzyme"/>
</dbReference>
<feature type="compositionally biased region" description="Basic and acidic residues" evidence="1">
    <location>
        <begin position="254"/>
        <end position="270"/>
    </location>
</feature>
<name>A0ABX7E8H9_9BACI</name>
<dbReference type="SUPFAM" id="SSF51261">
    <property type="entry name" value="Duplicated hybrid motif"/>
    <property type="match status" value="1"/>
</dbReference>
<reference evidence="4 5" key="1">
    <citation type="submission" date="2020-11" db="EMBL/GenBank/DDBJ databases">
        <title>Taxonomic evaluation of the Bacillus sporothermodurans group of bacteria based on whole genome sequences.</title>
        <authorList>
            <person name="Fiedler G."/>
            <person name="Herbstmann A.-D."/>
            <person name="Doll E."/>
            <person name="Wenning M."/>
            <person name="Brinks E."/>
            <person name="Kabisch J."/>
            <person name="Breitenwieser F."/>
            <person name="Lappann M."/>
            <person name="Boehnlein C."/>
            <person name="Franz C."/>
        </authorList>
    </citation>
    <scope>NUCLEOTIDE SEQUENCE [LARGE SCALE GENOMIC DNA]</scope>
    <source>
        <strain evidence="4 5">JCM 19841</strain>
    </source>
</reference>
<feature type="transmembrane region" description="Helical" evidence="2">
    <location>
        <begin position="23"/>
        <end position="43"/>
    </location>
</feature>
<dbReference type="Proteomes" id="UP000595691">
    <property type="component" value="Chromosome"/>
</dbReference>
<organism evidence="4 5">
    <name type="scientific">Heyndrickxia vini</name>
    <dbReference type="NCBI Taxonomy" id="1476025"/>
    <lineage>
        <taxon>Bacteria</taxon>
        <taxon>Bacillati</taxon>
        <taxon>Bacillota</taxon>
        <taxon>Bacilli</taxon>
        <taxon>Bacillales</taxon>
        <taxon>Bacillaceae</taxon>
        <taxon>Heyndrickxia</taxon>
    </lineage>
</organism>
<feature type="domain" description="M23ase beta-sheet core" evidence="3">
    <location>
        <begin position="120"/>
        <end position="218"/>
    </location>
</feature>
<keyword evidence="2" id="KW-0472">Membrane</keyword>
<keyword evidence="2" id="KW-0812">Transmembrane</keyword>
<dbReference type="EMBL" id="CP065425">
    <property type="protein sequence ID" value="QQZ11620.1"/>
    <property type="molecule type" value="Genomic_DNA"/>
</dbReference>
<gene>
    <name evidence="4" type="ORF">I5776_19890</name>
</gene>
<accession>A0ABX7E8H9</accession>
<keyword evidence="5" id="KW-1185">Reference proteome</keyword>
<protein>
    <submittedName>
        <fullName evidence="4">M23 family metallopeptidase</fullName>
    </submittedName>
</protein>
<evidence type="ECO:0000313" key="5">
    <source>
        <dbReference type="Proteomes" id="UP000595691"/>
    </source>
</evidence>
<sequence length="276" mass="30935">MREEEKKLTSQKKGKKSFFKKRWVYPAIYLASAALIISAIFWYQSSGNQTAKNEFGMQGDKQGKNGYKNPAVEVGKSVENFKWPVKNTEQAQIDKEFYDEKASEDKQEAAMIVYGTTYQPNRGIDITMKDAKDFEVVAALSGTVSKVEDDSVLGNVIEIQHEDGVVTQYQSIKDYKVSVGDKVKQGQVIATASTSQLSEKAKTHLHFEIRKDNIAVNPVSYFDKPASSIKEVIKEQTVDQNNEKSNDTSNDTSDESKQQDNKEDNSKGTDQEDTQG</sequence>
<dbReference type="Gene3D" id="2.70.70.10">
    <property type="entry name" value="Glucose Permease (Domain IIA)"/>
    <property type="match status" value="1"/>
</dbReference>
<feature type="compositionally biased region" description="Basic and acidic residues" evidence="1">
    <location>
        <begin position="232"/>
        <end position="246"/>
    </location>
</feature>
<dbReference type="InterPro" id="IPR016047">
    <property type="entry name" value="M23ase_b-sheet_dom"/>
</dbReference>
<dbReference type="CDD" id="cd12797">
    <property type="entry name" value="M23_peptidase"/>
    <property type="match status" value="1"/>
</dbReference>
<evidence type="ECO:0000313" key="4">
    <source>
        <dbReference type="EMBL" id="QQZ11620.1"/>
    </source>
</evidence>
<evidence type="ECO:0000256" key="1">
    <source>
        <dbReference type="SAM" id="MobiDB-lite"/>
    </source>
</evidence>
<dbReference type="InterPro" id="IPR011055">
    <property type="entry name" value="Dup_hybrid_motif"/>
</dbReference>
<evidence type="ECO:0000256" key="2">
    <source>
        <dbReference type="SAM" id="Phobius"/>
    </source>
</evidence>